<name>A0A2P5DL84_TREOI</name>
<organism evidence="2 3">
    <name type="scientific">Trema orientale</name>
    <name type="common">Charcoal tree</name>
    <name type="synonym">Celtis orientalis</name>
    <dbReference type="NCBI Taxonomy" id="63057"/>
    <lineage>
        <taxon>Eukaryota</taxon>
        <taxon>Viridiplantae</taxon>
        <taxon>Streptophyta</taxon>
        <taxon>Embryophyta</taxon>
        <taxon>Tracheophyta</taxon>
        <taxon>Spermatophyta</taxon>
        <taxon>Magnoliopsida</taxon>
        <taxon>eudicotyledons</taxon>
        <taxon>Gunneridae</taxon>
        <taxon>Pentapetalae</taxon>
        <taxon>rosids</taxon>
        <taxon>fabids</taxon>
        <taxon>Rosales</taxon>
        <taxon>Cannabaceae</taxon>
        <taxon>Trema</taxon>
    </lineage>
</organism>
<reference evidence="3" key="1">
    <citation type="submission" date="2016-06" db="EMBL/GenBank/DDBJ databases">
        <title>Parallel loss of symbiosis genes in relatives of nitrogen-fixing non-legume Parasponia.</title>
        <authorList>
            <person name="Van Velzen R."/>
            <person name="Holmer R."/>
            <person name="Bu F."/>
            <person name="Rutten L."/>
            <person name="Van Zeijl A."/>
            <person name="Liu W."/>
            <person name="Santuari L."/>
            <person name="Cao Q."/>
            <person name="Sharma T."/>
            <person name="Shen D."/>
            <person name="Roswanjaya Y."/>
            <person name="Wardhani T."/>
            <person name="Kalhor M.S."/>
            <person name="Jansen J."/>
            <person name="Van den Hoogen J."/>
            <person name="Gungor B."/>
            <person name="Hartog M."/>
            <person name="Hontelez J."/>
            <person name="Verver J."/>
            <person name="Yang W.-C."/>
            <person name="Schijlen E."/>
            <person name="Repin R."/>
            <person name="Schilthuizen M."/>
            <person name="Schranz E."/>
            <person name="Heidstra R."/>
            <person name="Miyata K."/>
            <person name="Fedorova E."/>
            <person name="Kohlen W."/>
            <person name="Bisseling T."/>
            <person name="Smit S."/>
            <person name="Geurts R."/>
        </authorList>
    </citation>
    <scope>NUCLEOTIDE SEQUENCE [LARGE SCALE GENOMIC DNA]</scope>
    <source>
        <strain evidence="3">cv. RG33-2</strain>
    </source>
</reference>
<dbReference type="Pfam" id="PF05368">
    <property type="entry name" value="NmrA"/>
    <property type="match status" value="1"/>
</dbReference>
<dbReference type="InterPro" id="IPR050608">
    <property type="entry name" value="NmrA-type/Isoflavone_red_sf"/>
</dbReference>
<dbReference type="OrthoDB" id="419598at2759"/>
<dbReference type="AlphaFoldDB" id="A0A2P5DL84"/>
<proteinExistence type="predicted"/>
<keyword evidence="3" id="KW-1185">Reference proteome</keyword>
<evidence type="ECO:0000313" key="2">
    <source>
        <dbReference type="EMBL" id="PON74018.1"/>
    </source>
</evidence>
<evidence type="ECO:0000313" key="3">
    <source>
        <dbReference type="Proteomes" id="UP000237000"/>
    </source>
</evidence>
<dbReference type="EMBL" id="JXTC01000263">
    <property type="protein sequence ID" value="PON74018.1"/>
    <property type="molecule type" value="Genomic_DNA"/>
</dbReference>
<dbReference type="Proteomes" id="UP000237000">
    <property type="component" value="Unassembled WGS sequence"/>
</dbReference>
<gene>
    <name evidence="2" type="ORF">TorRG33x02_247950</name>
</gene>
<dbReference type="PANTHER" id="PTHR43349:SF40">
    <property type="entry name" value="PHENYLCOUMARAN BENZYLIC ETHER REDUCTASE-LIKE PROTEIN FI1"/>
    <property type="match status" value="1"/>
</dbReference>
<dbReference type="InterPro" id="IPR036291">
    <property type="entry name" value="NAD(P)-bd_dom_sf"/>
</dbReference>
<dbReference type="SUPFAM" id="SSF51735">
    <property type="entry name" value="NAD(P)-binding Rossmann-fold domains"/>
    <property type="match status" value="1"/>
</dbReference>
<dbReference type="InterPro" id="IPR008030">
    <property type="entry name" value="NmrA-like"/>
</dbReference>
<accession>A0A2P5DL84</accession>
<protein>
    <submittedName>
        <fullName evidence="2">Hopanoid-associated sugar epimerase</fullName>
    </submittedName>
</protein>
<dbReference type="InParanoid" id="A0A2P5DL84"/>
<sequence>MAKKSKILVIGGTGYFGEFIVKASADASHPTFALVRVSTVSNPENLRASRALE</sequence>
<dbReference type="STRING" id="63057.A0A2P5DL84"/>
<feature type="domain" description="NmrA-like" evidence="1">
    <location>
        <begin position="3"/>
        <end position="39"/>
    </location>
</feature>
<evidence type="ECO:0000259" key="1">
    <source>
        <dbReference type="Pfam" id="PF05368"/>
    </source>
</evidence>
<comment type="caution">
    <text evidence="2">The sequence shown here is derived from an EMBL/GenBank/DDBJ whole genome shotgun (WGS) entry which is preliminary data.</text>
</comment>
<dbReference type="PANTHER" id="PTHR43349">
    <property type="entry name" value="PINORESINOL REDUCTASE-RELATED"/>
    <property type="match status" value="1"/>
</dbReference>
<dbReference type="Gene3D" id="3.40.50.720">
    <property type="entry name" value="NAD(P)-binding Rossmann-like Domain"/>
    <property type="match status" value="1"/>
</dbReference>
<dbReference type="GO" id="GO:0009807">
    <property type="term" value="P:lignan biosynthetic process"/>
    <property type="evidence" value="ECO:0007669"/>
    <property type="project" value="UniProtKB-ARBA"/>
</dbReference>